<gene>
    <name evidence="2" type="ORF">Aco04nite_89730</name>
</gene>
<reference evidence="2" key="1">
    <citation type="submission" date="2021-03" db="EMBL/GenBank/DDBJ databases">
        <title>Whole genome shotgun sequence of Actinoplanes consettensis NBRC 14913.</title>
        <authorList>
            <person name="Komaki H."/>
            <person name="Tamura T."/>
        </authorList>
    </citation>
    <scope>NUCLEOTIDE SEQUENCE</scope>
    <source>
        <strain evidence="2">NBRC 14913</strain>
    </source>
</reference>
<organism evidence="2 3">
    <name type="scientific">Winogradskya consettensis</name>
    <dbReference type="NCBI Taxonomy" id="113560"/>
    <lineage>
        <taxon>Bacteria</taxon>
        <taxon>Bacillati</taxon>
        <taxon>Actinomycetota</taxon>
        <taxon>Actinomycetes</taxon>
        <taxon>Micromonosporales</taxon>
        <taxon>Micromonosporaceae</taxon>
        <taxon>Winogradskya</taxon>
    </lineage>
</organism>
<protein>
    <recommendedName>
        <fullName evidence="1">Aminoglycoside phosphotransferase domain-containing protein</fullName>
    </recommendedName>
</protein>
<feature type="domain" description="Aminoglycoside phosphotransferase" evidence="1">
    <location>
        <begin position="57"/>
        <end position="249"/>
    </location>
</feature>
<dbReference type="InterPro" id="IPR002575">
    <property type="entry name" value="Aminoglycoside_PTrfase"/>
</dbReference>
<keyword evidence="3" id="KW-1185">Reference proteome</keyword>
<comment type="caution">
    <text evidence="2">The sequence shown here is derived from an EMBL/GenBank/DDBJ whole genome shotgun (WGS) entry which is preliminary data.</text>
</comment>
<dbReference type="EMBL" id="BOQP01000060">
    <property type="protein sequence ID" value="GIM84101.1"/>
    <property type="molecule type" value="Genomic_DNA"/>
</dbReference>
<dbReference type="InterPro" id="IPR011009">
    <property type="entry name" value="Kinase-like_dom_sf"/>
</dbReference>
<accession>A0A919T1T2</accession>
<dbReference type="Pfam" id="PF01636">
    <property type="entry name" value="APH"/>
    <property type="match status" value="1"/>
</dbReference>
<evidence type="ECO:0000259" key="1">
    <source>
        <dbReference type="Pfam" id="PF01636"/>
    </source>
</evidence>
<dbReference type="AlphaFoldDB" id="A0A919T1T2"/>
<dbReference type="Gene3D" id="3.90.1200.10">
    <property type="match status" value="1"/>
</dbReference>
<name>A0A919T1T2_9ACTN</name>
<proteinExistence type="predicted"/>
<evidence type="ECO:0000313" key="2">
    <source>
        <dbReference type="EMBL" id="GIM84101.1"/>
    </source>
</evidence>
<sequence>MRPVSLPEIAYGATSVRPHWSDLPLPLRAAIDDRLGSPVAAATTAGGGFTRAFASVVETATGERAFLKAAPLHDPNSDAYAREATITSALPIEVRAPRPRWTLVTEGYFVLCLDAIDGRIPALPWKPEDLRATLNAWHRSATALQNPPRDLRLPPLDHLVRTELSHWSEIFAGRTPLPPSPPWVPARLETLAALEQRLPDLVKGPGMLHGDLRIDNTLIDGYGQAWLCDWTWPATGQPWFDTVTLLITAYASGLDTDRLLEPWNAPPEGIDGALAAMGGYWLTRAAGGPSSASPHSRQHQRFSGRQALAWLADRRGWS</sequence>
<dbReference type="SUPFAM" id="SSF56112">
    <property type="entry name" value="Protein kinase-like (PK-like)"/>
    <property type="match status" value="1"/>
</dbReference>
<evidence type="ECO:0000313" key="3">
    <source>
        <dbReference type="Proteomes" id="UP000680865"/>
    </source>
</evidence>
<dbReference type="Proteomes" id="UP000680865">
    <property type="component" value="Unassembled WGS sequence"/>
</dbReference>